<evidence type="ECO:0000256" key="1">
    <source>
        <dbReference type="SAM" id="MobiDB-lite"/>
    </source>
</evidence>
<dbReference type="EMBL" id="JAWZYT010001898">
    <property type="protein sequence ID" value="KAK4308420.1"/>
    <property type="molecule type" value="Genomic_DNA"/>
</dbReference>
<feature type="compositionally biased region" description="Polar residues" evidence="1">
    <location>
        <begin position="90"/>
        <end position="100"/>
    </location>
</feature>
<organism evidence="2 3">
    <name type="scientific">Petrolisthes manimaculis</name>
    <dbReference type="NCBI Taxonomy" id="1843537"/>
    <lineage>
        <taxon>Eukaryota</taxon>
        <taxon>Metazoa</taxon>
        <taxon>Ecdysozoa</taxon>
        <taxon>Arthropoda</taxon>
        <taxon>Crustacea</taxon>
        <taxon>Multicrustacea</taxon>
        <taxon>Malacostraca</taxon>
        <taxon>Eumalacostraca</taxon>
        <taxon>Eucarida</taxon>
        <taxon>Decapoda</taxon>
        <taxon>Pleocyemata</taxon>
        <taxon>Anomura</taxon>
        <taxon>Galatheoidea</taxon>
        <taxon>Porcellanidae</taxon>
        <taxon>Petrolisthes</taxon>
    </lineage>
</organism>
<evidence type="ECO:0000313" key="3">
    <source>
        <dbReference type="Proteomes" id="UP001292094"/>
    </source>
</evidence>
<keyword evidence="3" id="KW-1185">Reference proteome</keyword>
<gene>
    <name evidence="2" type="ORF">Pmani_019894</name>
</gene>
<proteinExistence type="predicted"/>
<dbReference type="AlphaFoldDB" id="A0AAE1U6Y0"/>
<evidence type="ECO:0000313" key="2">
    <source>
        <dbReference type="EMBL" id="KAK4308420.1"/>
    </source>
</evidence>
<comment type="caution">
    <text evidence="2">The sequence shown here is derived from an EMBL/GenBank/DDBJ whole genome shotgun (WGS) entry which is preliminary data.</text>
</comment>
<name>A0AAE1U6Y0_9EUCA</name>
<sequence length="146" mass="16405">MTFSRIMMRRENWVVYSLDSTSLCMATGARQLPRPAYCLPPGPCCILPHWTRHQNKHSSQPDNAAARTCRHASPRPPPLTHPRAEADKPSPSQTLPASPTSPRPHHRLTCSFPSPNLHPIPRKKRRILSGYVIITLSSTKLCRRCG</sequence>
<dbReference type="Proteomes" id="UP001292094">
    <property type="component" value="Unassembled WGS sequence"/>
</dbReference>
<feature type="region of interest" description="Disordered" evidence="1">
    <location>
        <begin position="53"/>
        <end position="121"/>
    </location>
</feature>
<accession>A0AAE1U6Y0</accession>
<protein>
    <submittedName>
        <fullName evidence="2">Uncharacterized protein</fullName>
    </submittedName>
</protein>
<reference evidence="2" key="1">
    <citation type="submission" date="2023-11" db="EMBL/GenBank/DDBJ databases">
        <title>Genome assemblies of two species of porcelain crab, Petrolisthes cinctipes and Petrolisthes manimaculis (Anomura: Porcellanidae).</title>
        <authorList>
            <person name="Angst P."/>
        </authorList>
    </citation>
    <scope>NUCLEOTIDE SEQUENCE</scope>
    <source>
        <strain evidence="2">PB745_02</strain>
        <tissue evidence="2">Gill</tissue>
    </source>
</reference>